<reference evidence="1" key="2">
    <citation type="journal article" date="2023" name="Plants (Basel)">
        <title>Annotation of the Turnera subulata (Passifloraceae) Draft Genome Reveals the S-Locus Evolved after the Divergence of Turneroideae from Passifloroideae in a Stepwise Manner.</title>
        <authorList>
            <person name="Henning P.M."/>
            <person name="Roalson E.H."/>
            <person name="Mir W."/>
            <person name="McCubbin A.G."/>
            <person name="Shore J.S."/>
        </authorList>
    </citation>
    <scope>NUCLEOTIDE SEQUENCE</scope>
    <source>
        <strain evidence="1">F60SS</strain>
    </source>
</reference>
<comment type="caution">
    <text evidence="1">The sequence shown here is derived from an EMBL/GenBank/DDBJ whole genome shotgun (WGS) entry which is preliminary data.</text>
</comment>
<sequence>MAAVYHEGKTLKNLQGKTSEYHVSLSLEDHQKKLVELKTCLYHYQIFPYQHLCQQILHSNLELHIFPNHTEIPVGTNCKSSQINSFNFRLLFIHKFPLQKQDRFRWLNFHSPQHNPENMLQPLHYRGGKLASRIT</sequence>
<dbReference type="EMBL" id="JAKUCV010003347">
    <property type="protein sequence ID" value="KAJ4839335.1"/>
    <property type="molecule type" value="Genomic_DNA"/>
</dbReference>
<organism evidence="1 2">
    <name type="scientific">Turnera subulata</name>
    <dbReference type="NCBI Taxonomy" id="218843"/>
    <lineage>
        <taxon>Eukaryota</taxon>
        <taxon>Viridiplantae</taxon>
        <taxon>Streptophyta</taxon>
        <taxon>Embryophyta</taxon>
        <taxon>Tracheophyta</taxon>
        <taxon>Spermatophyta</taxon>
        <taxon>Magnoliopsida</taxon>
        <taxon>eudicotyledons</taxon>
        <taxon>Gunneridae</taxon>
        <taxon>Pentapetalae</taxon>
        <taxon>rosids</taxon>
        <taxon>fabids</taxon>
        <taxon>Malpighiales</taxon>
        <taxon>Passifloraceae</taxon>
        <taxon>Turnera</taxon>
    </lineage>
</organism>
<reference evidence="1" key="1">
    <citation type="submission" date="2022-02" db="EMBL/GenBank/DDBJ databases">
        <authorList>
            <person name="Henning P.M."/>
            <person name="McCubbin A.G."/>
            <person name="Shore J.S."/>
        </authorList>
    </citation>
    <scope>NUCLEOTIDE SEQUENCE</scope>
    <source>
        <strain evidence="1">F60SS</strain>
        <tissue evidence="1">Leaves</tissue>
    </source>
</reference>
<dbReference type="AlphaFoldDB" id="A0A9Q0FX55"/>
<evidence type="ECO:0000313" key="2">
    <source>
        <dbReference type="Proteomes" id="UP001141552"/>
    </source>
</evidence>
<dbReference type="Proteomes" id="UP001141552">
    <property type="component" value="Unassembled WGS sequence"/>
</dbReference>
<name>A0A9Q0FX55_9ROSI</name>
<keyword evidence="2" id="KW-1185">Reference proteome</keyword>
<gene>
    <name evidence="1" type="ORF">Tsubulata_029970</name>
</gene>
<evidence type="ECO:0000313" key="1">
    <source>
        <dbReference type="EMBL" id="KAJ4839335.1"/>
    </source>
</evidence>
<accession>A0A9Q0FX55</accession>
<protein>
    <submittedName>
        <fullName evidence="1">Uncharacterized protein</fullName>
    </submittedName>
</protein>
<proteinExistence type="predicted"/>